<keyword evidence="2" id="KW-1185">Reference proteome</keyword>
<protein>
    <submittedName>
        <fullName evidence="1">Uncharacterized protein</fullName>
    </submittedName>
</protein>
<organism evidence="1 2">
    <name type="scientific">Eucalyptus grandis</name>
    <name type="common">Flooded gum</name>
    <dbReference type="NCBI Taxonomy" id="71139"/>
    <lineage>
        <taxon>Eukaryota</taxon>
        <taxon>Viridiplantae</taxon>
        <taxon>Streptophyta</taxon>
        <taxon>Embryophyta</taxon>
        <taxon>Tracheophyta</taxon>
        <taxon>Spermatophyta</taxon>
        <taxon>Magnoliopsida</taxon>
        <taxon>eudicotyledons</taxon>
        <taxon>Gunneridae</taxon>
        <taxon>Pentapetalae</taxon>
        <taxon>rosids</taxon>
        <taxon>malvids</taxon>
        <taxon>Myrtales</taxon>
        <taxon>Myrtaceae</taxon>
        <taxon>Myrtoideae</taxon>
        <taxon>Eucalypteae</taxon>
        <taxon>Eucalyptus</taxon>
    </lineage>
</organism>
<accession>A0AAD9WIT5</accession>
<name>A0AAD9WIT5_EUCGR</name>
<evidence type="ECO:0000313" key="2">
    <source>
        <dbReference type="Proteomes" id="UP000030711"/>
    </source>
</evidence>
<reference evidence="1 2" key="1">
    <citation type="journal article" date="2014" name="Nature">
        <title>The genome of Eucalyptus grandis.</title>
        <authorList>
            <person name="Myburg A.A."/>
            <person name="Grattapaglia D."/>
            <person name="Tuskan G.A."/>
            <person name="Hellsten U."/>
            <person name="Hayes R.D."/>
            <person name="Grimwood J."/>
            <person name="Jenkins J."/>
            <person name="Lindquist E."/>
            <person name="Tice H."/>
            <person name="Bauer D."/>
            <person name="Goodstein D.M."/>
            <person name="Dubchak I."/>
            <person name="Poliakov A."/>
            <person name="Mizrachi E."/>
            <person name="Kullan A.R."/>
            <person name="Hussey S.G."/>
            <person name="Pinard D."/>
            <person name="van der Merwe K."/>
            <person name="Singh P."/>
            <person name="van Jaarsveld I."/>
            <person name="Silva-Junior O.B."/>
            <person name="Togawa R.C."/>
            <person name="Pappas M.R."/>
            <person name="Faria D.A."/>
            <person name="Sansaloni C.P."/>
            <person name="Petroli C.D."/>
            <person name="Yang X."/>
            <person name="Ranjan P."/>
            <person name="Tschaplinski T.J."/>
            <person name="Ye C.Y."/>
            <person name="Li T."/>
            <person name="Sterck L."/>
            <person name="Vanneste K."/>
            <person name="Murat F."/>
            <person name="Soler M."/>
            <person name="Clemente H.S."/>
            <person name="Saidi N."/>
            <person name="Cassan-Wang H."/>
            <person name="Dunand C."/>
            <person name="Hefer C.A."/>
            <person name="Bornberg-Bauer E."/>
            <person name="Kersting A.R."/>
            <person name="Vining K."/>
            <person name="Amarasinghe V."/>
            <person name="Ranik M."/>
            <person name="Naithani S."/>
            <person name="Elser J."/>
            <person name="Boyd A.E."/>
            <person name="Liston A."/>
            <person name="Spatafora J.W."/>
            <person name="Dharmwardhana P."/>
            <person name="Raja R."/>
            <person name="Sullivan C."/>
            <person name="Romanel E."/>
            <person name="Alves-Ferreira M."/>
            <person name="Kulheim C."/>
            <person name="Foley W."/>
            <person name="Carocha V."/>
            <person name="Paiva J."/>
            <person name="Kudrna D."/>
            <person name="Brommonschenkel S.H."/>
            <person name="Pasquali G."/>
            <person name="Byrne M."/>
            <person name="Rigault P."/>
            <person name="Tibbits J."/>
            <person name="Spokevicius A."/>
            <person name="Jones R.C."/>
            <person name="Steane D.A."/>
            <person name="Vaillancourt R.E."/>
            <person name="Potts B.M."/>
            <person name="Joubert F."/>
            <person name="Barry K."/>
            <person name="Pappas G.J."/>
            <person name="Strauss S.H."/>
            <person name="Jaiswal P."/>
            <person name="Grima-Pettenati J."/>
            <person name="Salse J."/>
            <person name="Van de Peer Y."/>
            <person name="Rokhsar D.S."/>
            <person name="Schmutz J."/>
        </authorList>
    </citation>
    <scope>NUCLEOTIDE SEQUENCE [LARGE SCALE GENOMIC DNA]</scope>
    <source>
        <strain evidence="2">cv. BRASUZ1</strain>
        <tissue evidence="1">Leaf extractions</tissue>
    </source>
</reference>
<proteinExistence type="predicted"/>
<evidence type="ECO:0000313" key="1">
    <source>
        <dbReference type="EMBL" id="KAK2631680.1"/>
    </source>
</evidence>
<dbReference type="AlphaFoldDB" id="A0AAD9WIT5"/>
<comment type="caution">
    <text evidence="1">The sequence shown here is derived from an EMBL/GenBank/DDBJ whole genome shotgun (WGS) entry which is preliminary data.</text>
</comment>
<dbReference type="EMBL" id="MU849299">
    <property type="protein sequence ID" value="KAK2631680.1"/>
    <property type="molecule type" value="Genomic_DNA"/>
</dbReference>
<dbReference type="Proteomes" id="UP000030711">
    <property type="component" value="Unassembled WGS sequence"/>
</dbReference>
<sequence>MGGSSFKVVPREENSKFFIMKFWTLLPFSKQTVAIILQLWHSIPRNLPRKKRNEKIGGVRLIPNLV</sequence>
<gene>
    <name evidence="1" type="ORF">EUGRSUZ_L02590</name>
</gene>